<proteinExistence type="predicted"/>
<feature type="domain" description="Nephrocystin 3-like N-terminal" evidence="5">
    <location>
        <begin position="245"/>
        <end position="415"/>
    </location>
</feature>
<comment type="caution">
    <text evidence="6">The sequence shown here is derived from an EMBL/GenBank/DDBJ whole genome shotgun (WGS) entry which is preliminary data.</text>
</comment>
<dbReference type="SUPFAM" id="SSF52540">
    <property type="entry name" value="P-loop containing nucleoside triphosphate hydrolases"/>
    <property type="match status" value="1"/>
</dbReference>
<dbReference type="Pfam" id="PF22939">
    <property type="entry name" value="WHD_GPIID"/>
    <property type="match status" value="1"/>
</dbReference>
<feature type="domain" description="DUF7069" evidence="4">
    <location>
        <begin position="445"/>
        <end position="515"/>
    </location>
</feature>
<dbReference type="InterPro" id="IPR027417">
    <property type="entry name" value="P-loop_NTPase"/>
</dbReference>
<reference evidence="6" key="2">
    <citation type="submission" date="2023-06" db="EMBL/GenBank/DDBJ databases">
        <authorList>
            <consortium name="Lawrence Berkeley National Laboratory"/>
            <person name="Haridas S."/>
            <person name="Hensen N."/>
            <person name="Bonometti L."/>
            <person name="Westerberg I."/>
            <person name="Brannstrom I.O."/>
            <person name="Guillou S."/>
            <person name="Cros-Aarteil S."/>
            <person name="Calhoun S."/>
            <person name="Kuo A."/>
            <person name="Mondo S."/>
            <person name="Pangilinan J."/>
            <person name="Riley R."/>
            <person name="Labutti K."/>
            <person name="Andreopoulos B."/>
            <person name="Lipzen A."/>
            <person name="Chen C."/>
            <person name="Yanf M."/>
            <person name="Daum C."/>
            <person name="Ng V."/>
            <person name="Clum A."/>
            <person name="Steindorff A."/>
            <person name="Ohm R."/>
            <person name="Martin F."/>
            <person name="Silar P."/>
            <person name="Natvig D."/>
            <person name="Lalanne C."/>
            <person name="Gautier V."/>
            <person name="Ament-Velasquez S.L."/>
            <person name="Kruys A."/>
            <person name="Hutchinson M.I."/>
            <person name="Powell A.J."/>
            <person name="Barry K."/>
            <person name="Miller A.N."/>
            <person name="Grigoriev I.V."/>
            <person name="Debuchy R."/>
            <person name="Gladieux P."/>
            <person name="Thoren M.H."/>
            <person name="Johannesson H."/>
        </authorList>
    </citation>
    <scope>NUCLEOTIDE SEQUENCE</scope>
    <source>
        <strain evidence="6">CBS 560.94</strain>
    </source>
</reference>
<dbReference type="Pfam" id="PF17100">
    <property type="entry name" value="NACHT_N"/>
    <property type="match status" value="1"/>
</dbReference>
<accession>A0AAE0MS08</accession>
<dbReference type="Pfam" id="PF24883">
    <property type="entry name" value="NPHP3_N"/>
    <property type="match status" value="1"/>
</dbReference>
<organism evidence="6 7">
    <name type="scientific">Neurospora tetraspora</name>
    <dbReference type="NCBI Taxonomy" id="94610"/>
    <lineage>
        <taxon>Eukaryota</taxon>
        <taxon>Fungi</taxon>
        <taxon>Dikarya</taxon>
        <taxon>Ascomycota</taxon>
        <taxon>Pezizomycotina</taxon>
        <taxon>Sordariomycetes</taxon>
        <taxon>Sordariomycetidae</taxon>
        <taxon>Sordariales</taxon>
        <taxon>Sordariaceae</taxon>
        <taxon>Neurospora</taxon>
    </lineage>
</organism>
<dbReference type="PANTHER" id="PTHR10039">
    <property type="entry name" value="AMELOGENIN"/>
    <property type="match status" value="1"/>
</dbReference>
<dbReference type="AlphaFoldDB" id="A0AAE0MS08"/>
<dbReference type="Gene3D" id="3.40.50.300">
    <property type="entry name" value="P-loop containing nucleotide triphosphate hydrolases"/>
    <property type="match status" value="1"/>
</dbReference>
<dbReference type="EMBL" id="JAUEPP010000004">
    <property type="protein sequence ID" value="KAK3345514.1"/>
    <property type="molecule type" value="Genomic_DNA"/>
</dbReference>
<evidence type="ECO:0000259" key="4">
    <source>
        <dbReference type="Pfam" id="PF23239"/>
    </source>
</evidence>
<dbReference type="InterPro" id="IPR056884">
    <property type="entry name" value="NPHP3-like_N"/>
</dbReference>
<keyword evidence="1" id="KW-0677">Repeat</keyword>
<evidence type="ECO:0000313" key="6">
    <source>
        <dbReference type="EMBL" id="KAK3345514.1"/>
    </source>
</evidence>
<evidence type="ECO:0000256" key="1">
    <source>
        <dbReference type="ARBA" id="ARBA00022737"/>
    </source>
</evidence>
<evidence type="ECO:0000259" key="2">
    <source>
        <dbReference type="Pfam" id="PF17100"/>
    </source>
</evidence>
<dbReference type="GeneID" id="87859049"/>
<dbReference type="InterPro" id="IPR031359">
    <property type="entry name" value="NACHT_N"/>
</dbReference>
<evidence type="ECO:0008006" key="8">
    <source>
        <dbReference type="Google" id="ProtNLM"/>
    </source>
</evidence>
<dbReference type="RefSeq" id="XP_062682127.1">
    <property type="nucleotide sequence ID" value="XM_062821895.1"/>
</dbReference>
<dbReference type="Pfam" id="PF23239">
    <property type="entry name" value="DUF7069"/>
    <property type="match status" value="1"/>
</dbReference>
<sequence length="916" mass="104037">MIAKSLHGFDPEKKPNREFIPREKIAQAAKLASTVKEFIEQAVKGSPEASMAWAGVCIILPLLTNPIIADEANKDGFAFVTSRMSFWSAMEPQILRHGIGSSISPALTAEVENHFVALYRYMLEFQIRTVLRFYRQGLKRYFEDICSPGIWTELIEAITKQESIFNQDLQNIHNINTAAKHSLTMAGQDKSLMGLQSFIRDVAEDIHKLVTEKEKECLQLFRLTENSKDVTYEWYKSRVEDRVENTCKWVLQHQNFQTWLAAESGPLLISADPGCGKSVLSKYLVDGFFPEAPSTSSAAVCYFFFKDGDQNSVRQALCALLHQLFSQSRHLVKHAMKQYEKDGTGIINSTESLWKVLVQAVQDKDAGPTILVLDAMDECIQIECQDLLRRISSLFRSSWPSSSGQDRLKILLTSRPYDQIVDKFHSLTDWLPNVRIPGEESSDLISEEINHVIRVRVEQFASKQKLRPNVKEALQNQLLAIQHRTYLWVYLVFEYLEDANLKKTPKGVVDAMKQLPKNVNEAYERILSRSMDQKMARKALCIILAAYRPLTVSEMNIAVNIDPTSESLEELDEDDADFEKRLRTSCGLFISVHHGKVYFLHQTAREFLLSATNAEDGPKPPDQSIWKNSFRMPQAHHELLSCCVIYMKLTDGDGCLLKGPSEEINYDPFWDYSALHWLRHLEDAGDIPCDDVVGRLLPRCKVHSEEFAATSESSCLPWAWKSLCKYDSPLQVASHLDAETAVTWLLGLDDLDVERERDDGRWPSIQLAIVAGRPGVDGYEYKVLEKLLNRFPHAAEELGMNPFPDVENRIISETRYGPSMQTALILLVSHGLLKNTSTRKELGVRLLDRAVRWNMPDSASLLLEKRSSGTHKFVHAPKLIDVVHPAGIRHLPPSNTHGDFFLGPRCQHRDGDKTRN</sequence>
<dbReference type="Proteomes" id="UP001278500">
    <property type="component" value="Unassembled WGS sequence"/>
</dbReference>
<dbReference type="InterPro" id="IPR055497">
    <property type="entry name" value="DUF7069"/>
</dbReference>
<evidence type="ECO:0000313" key="7">
    <source>
        <dbReference type="Proteomes" id="UP001278500"/>
    </source>
</evidence>
<dbReference type="InterPro" id="IPR054471">
    <property type="entry name" value="GPIID_WHD"/>
</dbReference>
<feature type="domain" description="NWD NACHT-NTPase N-terminal" evidence="2">
    <location>
        <begin position="14"/>
        <end position="168"/>
    </location>
</feature>
<name>A0AAE0MS08_9PEZI</name>
<reference evidence="6" key="1">
    <citation type="journal article" date="2023" name="Mol. Phylogenet. Evol.">
        <title>Genome-scale phylogeny and comparative genomics of the fungal order Sordariales.</title>
        <authorList>
            <person name="Hensen N."/>
            <person name="Bonometti L."/>
            <person name="Westerberg I."/>
            <person name="Brannstrom I.O."/>
            <person name="Guillou S."/>
            <person name="Cros-Aarteil S."/>
            <person name="Calhoun S."/>
            <person name="Haridas S."/>
            <person name="Kuo A."/>
            <person name="Mondo S."/>
            <person name="Pangilinan J."/>
            <person name="Riley R."/>
            <person name="LaButti K."/>
            <person name="Andreopoulos B."/>
            <person name="Lipzen A."/>
            <person name="Chen C."/>
            <person name="Yan M."/>
            <person name="Daum C."/>
            <person name="Ng V."/>
            <person name="Clum A."/>
            <person name="Steindorff A."/>
            <person name="Ohm R.A."/>
            <person name="Martin F."/>
            <person name="Silar P."/>
            <person name="Natvig D.O."/>
            <person name="Lalanne C."/>
            <person name="Gautier V."/>
            <person name="Ament-Velasquez S.L."/>
            <person name="Kruys A."/>
            <person name="Hutchinson M.I."/>
            <person name="Powell A.J."/>
            <person name="Barry K."/>
            <person name="Miller A.N."/>
            <person name="Grigoriev I.V."/>
            <person name="Debuchy R."/>
            <person name="Gladieux P."/>
            <person name="Hiltunen Thoren M."/>
            <person name="Johannesson H."/>
        </authorList>
    </citation>
    <scope>NUCLEOTIDE SEQUENCE</scope>
    <source>
        <strain evidence="6">CBS 560.94</strain>
    </source>
</reference>
<evidence type="ECO:0000259" key="3">
    <source>
        <dbReference type="Pfam" id="PF22939"/>
    </source>
</evidence>
<feature type="domain" description="GPI inositol-deacylase winged helix" evidence="3">
    <location>
        <begin position="524"/>
        <end position="612"/>
    </location>
</feature>
<evidence type="ECO:0000259" key="5">
    <source>
        <dbReference type="Pfam" id="PF24883"/>
    </source>
</evidence>
<gene>
    <name evidence="6" type="ORF">B0H65DRAFT_208293</name>
</gene>
<keyword evidence="7" id="KW-1185">Reference proteome</keyword>
<protein>
    <recommendedName>
        <fullName evidence="8">NWD NACHT-NTPase N-terminal domain-containing protein</fullName>
    </recommendedName>
</protein>